<accession>A0A5K1TVG4</accession>
<keyword evidence="1" id="KW-0175">Coiled coil</keyword>
<dbReference type="VEuPathDB" id="AmoebaDB:KM1_285590"/>
<dbReference type="EMBL" id="BDEQ01000001">
    <property type="protein sequence ID" value="GAT98449.1"/>
    <property type="molecule type" value="Genomic_DNA"/>
</dbReference>
<name>A0A5K1TVG4_ENTHI</name>
<dbReference type="VEuPathDB" id="AmoebaDB:EHI5A_213240"/>
<gene>
    <name evidence="4" type="ORF">CL6EHI_027020</name>
    <name evidence="3" type="ORF">CL6EHI_059260</name>
</gene>
<sequence length="113" mass="13354">MSIASDNNSTQMCSFTGAPELPPCPTTPEPINEEIKPKKNKMNNKEKITHFIKRQMNDNAIELMIDILEENERLRKELERKRMLLINENRMNEEIRNGVLKERVNLLYAIQWE</sequence>
<reference evidence="4 5" key="1">
    <citation type="submission" date="2016-05" db="EMBL/GenBank/DDBJ databases">
        <title>First whole genome sequencing of Entamoeba histolytica HM1:IMSS-clone-6.</title>
        <authorList>
            <person name="Mukherjee Avik.K."/>
            <person name="Izumyama S."/>
            <person name="Nakada-Tsukui K."/>
            <person name="Nozaki T."/>
        </authorList>
    </citation>
    <scope>NUCLEOTIDE SEQUENCE [LARGE SCALE GENOMIC DNA]</scope>
    <source>
        <strain evidence="4 5">HM1:IMSS clone 6</strain>
    </source>
</reference>
<feature type="region of interest" description="Disordered" evidence="2">
    <location>
        <begin position="1"/>
        <end position="44"/>
    </location>
</feature>
<comment type="caution">
    <text evidence="4">The sequence shown here is derived from an EMBL/GenBank/DDBJ whole genome shotgun (WGS) entry which is preliminary data.</text>
</comment>
<feature type="compositionally biased region" description="Polar residues" evidence="2">
    <location>
        <begin position="1"/>
        <end position="14"/>
    </location>
</feature>
<proteinExistence type="predicted"/>
<evidence type="ECO:0000313" key="5">
    <source>
        <dbReference type="Proteomes" id="UP000078387"/>
    </source>
</evidence>
<dbReference type="Proteomes" id="UP000078387">
    <property type="component" value="Unassembled WGS sequence"/>
</dbReference>
<organism evidence="4 5">
    <name type="scientific">Entamoeba histolytica</name>
    <dbReference type="NCBI Taxonomy" id="5759"/>
    <lineage>
        <taxon>Eukaryota</taxon>
        <taxon>Amoebozoa</taxon>
        <taxon>Evosea</taxon>
        <taxon>Archamoebae</taxon>
        <taxon>Mastigamoebida</taxon>
        <taxon>Entamoebidae</taxon>
        <taxon>Entamoeba</taxon>
    </lineage>
</organism>
<dbReference type="EMBL" id="BDEQ01000001">
    <property type="protein sequence ID" value="GAT99333.1"/>
    <property type="molecule type" value="Genomic_DNA"/>
</dbReference>
<protein>
    <submittedName>
        <fullName evidence="4">Uncharacterized protein</fullName>
    </submittedName>
</protein>
<evidence type="ECO:0000313" key="3">
    <source>
        <dbReference type="EMBL" id="GAT98449.1"/>
    </source>
</evidence>
<evidence type="ECO:0000256" key="2">
    <source>
        <dbReference type="SAM" id="MobiDB-lite"/>
    </source>
</evidence>
<evidence type="ECO:0000256" key="1">
    <source>
        <dbReference type="SAM" id="Coils"/>
    </source>
</evidence>
<evidence type="ECO:0000313" key="4">
    <source>
        <dbReference type="EMBL" id="GAT99333.1"/>
    </source>
</evidence>
<dbReference type="SMR" id="A0A5K1TVG4"/>
<feature type="compositionally biased region" description="Basic and acidic residues" evidence="2">
    <location>
        <begin position="33"/>
        <end position="44"/>
    </location>
</feature>
<dbReference type="AlphaFoldDB" id="A0A5K1TVG4"/>
<feature type="coiled-coil region" evidence="1">
    <location>
        <begin position="57"/>
        <end position="91"/>
    </location>
</feature>
<dbReference type="VEuPathDB" id="AmoebaDB:EHI_154570"/>